<evidence type="ECO:0000256" key="5">
    <source>
        <dbReference type="ARBA" id="ARBA00022618"/>
    </source>
</evidence>
<proteinExistence type="inferred from homology"/>
<feature type="region of interest" description="Disordered" evidence="9">
    <location>
        <begin position="89"/>
        <end position="226"/>
    </location>
</feature>
<feature type="compositionally biased region" description="Polar residues" evidence="9">
    <location>
        <begin position="361"/>
        <end position="372"/>
    </location>
</feature>
<comment type="caution">
    <text evidence="10">The sequence shown here is derived from an EMBL/GenBank/DDBJ whole genome shotgun (WGS) entry which is preliminary data.</text>
</comment>
<feature type="compositionally biased region" description="Pro residues" evidence="9">
    <location>
        <begin position="164"/>
        <end position="183"/>
    </location>
</feature>
<evidence type="ECO:0000256" key="6">
    <source>
        <dbReference type="ARBA" id="ARBA00023054"/>
    </source>
</evidence>
<gene>
    <name evidence="10" type="ORF">ACFQRI_02120</name>
</gene>
<reference evidence="11" key="1">
    <citation type="journal article" date="2019" name="Int. J. Syst. Evol. Microbiol.">
        <title>The Global Catalogue of Microorganisms (GCM) 10K type strain sequencing project: providing services to taxonomists for standard genome sequencing and annotation.</title>
        <authorList>
            <consortium name="The Broad Institute Genomics Platform"/>
            <consortium name="The Broad Institute Genome Sequencing Center for Infectious Disease"/>
            <person name="Wu L."/>
            <person name="Ma J."/>
        </authorList>
    </citation>
    <scope>NUCLEOTIDE SEQUENCE [LARGE SCALE GENOMIC DNA]</scope>
    <source>
        <strain evidence="11">WLHS5</strain>
    </source>
</reference>
<name>A0ABW2LCI4_9PSEU</name>
<keyword evidence="7" id="KW-0131">Cell cycle</keyword>
<evidence type="ECO:0000313" key="10">
    <source>
        <dbReference type="EMBL" id="MFC7340192.1"/>
    </source>
</evidence>
<accession>A0ABW2LCI4</accession>
<organism evidence="10 11">
    <name type="scientific">Saccharopolyspora griseoalba</name>
    <dbReference type="NCBI Taxonomy" id="1431848"/>
    <lineage>
        <taxon>Bacteria</taxon>
        <taxon>Bacillati</taxon>
        <taxon>Actinomycetota</taxon>
        <taxon>Actinomycetes</taxon>
        <taxon>Pseudonocardiales</taxon>
        <taxon>Pseudonocardiaceae</taxon>
        <taxon>Saccharopolyspora</taxon>
    </lineage>
</organism>
<evidence type="ECO:0000256" key="2">
    <source>
        <dbReference type="ARBA" id="ARBA00009008"/>
    </source>
</evidence>
<dbReference type="PANTHER" id="PTHR35794:SF2">
    <property type="entry name" value="CELL DIVISION PROTEIN DIVIVA"/>
    <property type="match status" value="1"/>
</dbReference>
<evidence type="ECO:0000313" key="11">
    <source>
        <dbReference type="Proteomes" id="UP001596504"/>
    </source>
</evidence>
<dbReference type="NCBIfam" id="TIGR03544">
    <property type="entry name" value="DivI1A_domain"/>
    <property type="match status" value="2"/>
</dbReference>
<evidence type="ECO:0000256" key="4">
    <source>
        <dbReference type="ARBA" id="ARBA00022490"/>
    </source>
</evidence>
<protein>
    <recommendedName>
        <fullName evidence="3">Cell wall synthesis protein Wag31</fullName>
    </recommendedName>
    <alternativeName>
        <fullName evidence="8">Antigen 84</fullName>
    </alternativeName>
</protein>
<keyword evidence="6" id="KW-0175">Coiled coil</keyword>
<feature type="compositionally biased region" description="Low complexity" evidence="9">
    <location>
        <begin position="184"/>
        <end position="198"/>
    </location>
</feature>
<comment type="similarity">
    <text evidence="2">Belongs to the DivIVA family.</text>
</comment>
<comment type="subcellular location">
    <subcellularLocation>
        <location evidence="1">Cytoplasm</location>
    </subcellularLocation>
</comment>
<evidence type="ECO:0000256" key="7">
    <source>
        <dbReference type="ARBA" id="ARBA00023306"/>
    </source>
</evidence>
<dbReference type="InterPro" id="IPR007793">
    <property type="entry name" value="DivIVA_fam"/>
</dbReference>
<dbReference type="RefSeq" id="WP_380663665.1">
    <property type="nucleotide sequence ID" value="NZ_JBHTCJ010000001.1"/>
</dbReference>
<keyword evidence="4" id="KW-0963">Cytoplasm</keyword>
<dbReference type="Gene3D" id="6.10.250.660">
    <property type="match status" value="2"/>
</dbReference>
<feature type="compositionally biased region" description="Low complexity" evidence="9">
    <location>
        <begin position="124"/>
        <end position="135"/>
    </location>
</feature>
<dbReference type="EMBL" id="JBHTCJ010000001">
    <property type="protein sequence ID" value="MFC7340192.1"/>
    <property type="molecule type" value="Genomic_DNA"/>
</dbReference>
<evidence type="ECO:0000256" key="3">
    <source>
        <dbReference type="ARBA" id="ARBA00018787"/>
    </source>
</evidence>
<feature type="compositionally biased region" description="Basic and acidic residues" evidence="9">
    <location>
        <begin position="147"/>
        <end position="156"/>
    </location>
</feature>
<keyword evidence="5" id="KW-0132">Cell division</keyword>
<sequence length="372" mass="39744">MLTPDDVRNVVFSGAWRKERGYDEAEVDRFLARVEATLRGKRLVTARDVVTARFSPRKKGARAYKKSQVDRFLDQVALTLMKLEVRDEEELPRKHRLRSGAGAKTSGGRRRWAEPQDDAPEQPAPEQHAAGQHPAEQPTSQQPARPRRPERPDPEATRGQLPQRPRPAQPAQPPRATPRPVLPPAAVAAEAPETVQAPAPAPPPPQVPRAAQATASASEMVRDPARFGALEPAKSLSSALDKAEVDAFMDRVQATLRGADAVSSKDVLNARFNPPGPGMPGYDEEGVLAFLKVVAVSIQNLTARNLRPVAPSAASPDGSGRGTGPIPQPAGDQRPTTTNVRPIAPDGSPPAGAFPARLSGDLQTGQNASQPG</sequence>
<evidence type="ECO:0000256" key="9">
    <source>
        <dbReference type="SAM" id="MobiDB-lite"/>
    </source>
</evidence>
<feature type="region of interest" description="Disordered" evidence="9">
    <location>
        <begin position="308"/>
        <end position="372"/>
    </location>
</feature>
<evidence type="ECO:0000256" key="1">
    <source>
        <dbReference type="ARBA" id="ARBA00004496"/>
    </source>
</evidence>
<dbReference type="InterPro" id="IPR019933">
    <property type="entry name" value="DivIVA_domain"/>
</dbReference>
<dbReference type="Proteomes" id="UP001596504">
    <property type="component" value="Unassembled WGS sequence"/>
</dbReference>
<dbReference type="PANTHER" id="PTHR35794">
    <property type="entry name" value="CELL DIVISION PROTEIN DIVIVA"/>
    <property type="match status" value="1"/>
</dbReference>
<evidence type="ECO:0000256" key="8">
    <source>
        <dbReference type="ARBA" id="ARBA00031737"/>
    </source>
</evidence>
<keyword evidence="11" id="KW-1185">Reference proteome</keyword>